<dbReference type="Proteomes" id="UP001055879">
    <property type="component" value="Linkage Group LG03"/>
</dbReference>
<organism evidence="1 2">
    <name type="scientific">Arctium lappa</name>
    <name type="common">Greater burdock</name>
    <name type="synonym">Lappa major</name>
    <dbReference type="NCBI Taxonomy" id="4217"/>
    <lineage>
        <taxon>Eukaryota</taxon>
        <taxon>Viridiplantae</taxon>
        <taxon>Streptophyta</taxon>
        <taxon>Embryophyta</taxon>
        <taxon>Tracheophyta</taxon>
        <taxon>Spermatophyta</taxon>
        <taxon>Magnoliopsida</taxon>
        <taxon>eudicotyledons</taxon>
        <taxon>Gunneridae</taxon>
        <taxon>Pentapetalae</taxon>
        <taxon>asterids</taxon>
        <taxon>campanulids</taxon>
        <taxon>Asterales</taxon>
        <taxon>Asteraceae</taxon>
        <taxon>Carduoideae</taxon>
        <taxon>Cardueae</taxon>
        <taxon>Arctiinae</taxon>
        <taxon>Arctium</taxon>
    </lineage>
</organism>
<sequence length="121" mass="13567">MRILRDALPRNGHLIAQSMKLLRDALLSWRGLLASLTLSSRVDNPPSPPTRSTGSDLQSSEARSNTRILVHHPSLMTYSDLRRSLHRPTTWHMAQGHHSRGLTVSPLAALHFLHRASIRSL</sequence>
<comment type="caution">
    <text evidence="1">The sequence shown here is derived from an EMBL/GenBank/DDBJ whole genome shotgun (WGS) entry which is preliminary data.</text>
</comment>
<protein>
    <submittedName>
        <fullName evidence="1">Uncharacterized protein</fullName>
    </submittedName>
</protein>
<name>A0ACB9DIE2_ARCLA</name>
<evidence type="ECO:0000313" key="1">
    <source>
        <dbReference type="EMBL" id="KAI3746052.1"/>
    </source>
</evidence>
<reference evidence="2" key="1">
    <citation type="journal article" date="2022" name="Mol. Ecol. Resour.">
        <title>The genomes of chicory, endive, great burdock and yacon provide insights into Asteraceae palaeo-polyploidization history and plant inulin production.</title>
        <authorList>
            <person name="Fan W."/>
            <person name="Wang S."/>
            <person name="Wang H."/>
            <person name="Wang A."/>
            <person name="Jiang F."/>
            <person name="Liu H."/>
            <person name="Zhao H."/>
            <person name="Xu D."/>
            <person name="Zhang Y."/>
        </authorList>
    </citation>
    <scope>NUCLEOTIDE SEQUENCE [LARGE SCALE GENOMIC DNA]</scope>
    <source>
        <strain evidence="2">cv. Niubang</strain>
    </source>
</reference>
<proteinExistence type="predicted"/>
<evidence type="ECO:0000313" key="2">
    <source>
        <dbReference type="Proteomes" id="UP001055879"/>
    </source>
</evidence>
<reference evidence="1 2" key="2">
    <citation type="journal article" date="2022" name="Mol. Ecol. Resour.">
        <title>The genomes of chicory, endive, great burdock and yacon provide insights into Asteraceae paleo-polyploidization history and plant inulin production.</title>
        <authorList>
            <person name="Fan W."/>
            <person name="Wang S."/>
            <person name="Wang H."/>
            <person name="Wang A."/>
            <person name="Jiang F."/>
            <person name="Liu H."/>
            <person name="Zhao H."/>
            <person name="Xu D."/>
            <person name="Zhang Y."/>
        </authorList>
    </citation>
    <scope>NUCLEOTIDE SEQUENCE [LARGE SCALE GENOMIC DNA]</scope>
    <source>
        <strain evidence="2">cv. Niubang</strain>
    </source>
</reference>
<accession>A0ACB9DIE2</accession>
<gene>
    <name evidence="1" type="ORF">L6452_08471</name>
</gene>
<dbReference type="EMBL" id="CM042049">
    <property type="protein sequence ID" value="KAI3746052.1"/>
    <property type="molecule type" value="Genomic_DNA"/>
</dbReference>
<keyword evidence="2" id="KW-1185">Reference proteome</keyword>